<dbReference type="EMBL" id="JACHMI010000001">
    <property type="protein sequence ID" value="MBB6552736.1"/>
    <property type="molecule type" value="Genomic_DNA"/>
</dbReference>
<comment type="caution">
    <text evidence="3">The sequence shown here is derived from an EMBL/GenBank/DDBJ whole genome shotgun (WGS) entry which is preliminary data.</text>
</comment>
<dbReference type="InterPro" id="IPR036628">
    <property type="entry name" value="Clp_N_dom_sf"/>
</dbReference>
<evidence type="ECO:0000313" key="3">
    <source>
        <dbReference type="EMBL" id="MBB6552736.1"/>
    </source>
</evidence>
<dbReference type="SUPFAM" id="SSF81923">
    <property type="entry name" value="Double Clp-N motif"/>
    <property type="match status" value="1"/>
</dbReference>
<dbReference type="InterPro" id="IPR004176">
    <property type="entry name" value="Clp_R_N"/>
</dbReference>
<protein>
    <recommendedName>
        <fullName evidence="2">Clp R domain-containing protein</fullName>
    </recommendedName>
</protein>
<gene>
    <name evidence="3" type="ORF">HD593_007531</name>
</gene>
<feature type="domain" description="Clp R" evidence="2">
    <location>
        <begin position="5"/>
        <end position="108"/>
    </location>
</feature>
<reference evidence="3 4" key="1">
    <citation type="submission" date="2020-08" db="EMBL/GenBank/DDBJ databases">
        <title>Sequencing the genomes of 1000 actinobacteria strains.</title>
        <authorList>
            <person name="Klenk H.-P."/>
        </authorList>
    </citation>
    <scope>NUCLEOTIDE SEQUENCE [LARGE SCALE GENOMIC DNA]</scope>
    <source>
        <strain evidence="3 4">DSM 43768</strain>
    </source>
</reference>
<evidence type="ECO:0000256" key="1">
    <source>
        <dbReference type="SAM" id="MobiDB-lite"/>
    </source>
</evidence>
<name>A0A7X0U2G7_9ACTN</name>
<feature type="region of interest" description="Disordered" evidence="1">
    <location>
        <begin position="202"/>
        <end position="238"/>
    </location>
</feature>
<dbReference type="AlphaFoldDB" id="A0A7X0U2G7"/>
<accession>A0A7X0U2G7</accession>
<sequence>MVSWIVRAAHEQAAAAGDDWVGPWHVVLALLSGDSLAARVLNEAGLDHEHALELLPRHGRPGHHRGGGFANPALHKLSGIATGLALAEGERVPSPEHWLIALAHDTEVERGATPLHPFGVSPEEVLAGLRRHGVRVPPLDAPEHVPWRGRHQIVVPAARLQAVLDRLNAAHPAGSEWRWGWNWVDDDLGRAMIIAEEGIDLASYAGTPPSGDRPSARGSSPDSPAGGRAAGSPPTGGP</sequence>
<organism evidence="3 4">
    <name type="scientific">Nonomuraea rubra</name>
    <dbReference type="NCBI Taxonomy" id="46180"/>
    <lineage>
        <taxon>Bacteria</taxon>
        <taxon>Bacillati</taxon>
        <taxon>Actinomycetota</taxon>
        <taxon>Actinomycetes</taxon>
        <taxon>Streptosporangiales</taxon>
        <taxon>Streptosporangiaceae</taxon>
        <taxon>Nonomuraea</taxon>
    </lineage>
</organism>
<dbReference type="Pfam" id="PF02861">
    <property type="entry name" value="Clp_N"/>
    <property type="match status" value="1"/>
</dbReference>
<keyword evidence="4" id="KW-1185">Reference proteome</keyword>
<dbReference type="Proteomes" id="UP000565579">
    <property type="component" value="Unassembled WGS sequence"/>
</dbReference>
<evidence type="ECO:0000259" key="2">
    <source>
        <dbReference type="Pfam" id="PF02861"/>
    </source>
</evidence>
<evidence type="ECO:0000313" key="4">
    <source>
        <dbReference type="Proteomes" id="UP000565579"/>
    </source>
</evidence>
<dbReference type="Gene3D" id="1.10.1780.10">
    <property type="entry name" value="Clp, N-terminal domain"/>
    <property type="match status" value="1"/>
</dbReference>
<proteinExistence type="predicted"/>